<dbReference type="PROSITE" id="PS00080">
    <property type="entry name" value="MULTICOPPER_OXIDASE2"/>
    <property type="match status" value="1"/>
</dbReference>
<dbReference type="Gene3D" id="2.60.40.420">
    <property type="entry name" value="Cupredoxins - blue copper proteins"/>
    <property type="match status" value="3"/>
</dbReference>
<gene>
    <name evidence="12" type="ORF">ACFPCY_14935</name>
</gene>
<dbReference type="InterPro" id="IPR033138">
    <property type="entry name" value="Cu_oxidase_CS"/>
</dbReference>
<evidence type="ECO:0000256" key="8">
    <source>
        <dbReference type="ARBA" id="ARBA00043090"/>
    </source>
</evidence>
<reference evidence="13" key="1">
    <citation type="journal article" date="2019" name="Int. J. Syst. Evol. Microbiol.">
        <title>The Global Catalogue of Microorganisms (GCM) 10K type strain sequencing project: providing services to taxonomists for standard genome sequencing and annotation.</title>
        <authorList>
            <consortium name="The Broad Institute Genomics Platform"/>
            <consortium name="The Broad Institute Genome Sequencing Center for Infectious Disease"/>
            <person name="Wu L."/>
            <person name="Ma J."/>
        </authorList>
    </citation>
    <scope>NUCLEOTIDE SEQUENCE [LARGE SCALE GENOMIC DNA]</scope>
    <source>
        <strain evidence="13">KLKA75</strain>
    </source>
</reference>
<evidence type="ECO:0000256" key="7">
    <source>
        <dbReference type="ARBA" id="ARBA00042896"/>
    </source>
</evidence>
<evidence type="ECO:0000256" key="9">
    <source>
        <dbReference type="ARBA" id="ARBA00048092"/>
    </source>
</evidence>
<comment type="catalytic activity">
    <reaction evidence="9">
        <text>4 Cu(+) + O2 + 4 H(+) = 4 Cu(2+) + 2 H2O</text>
        <dbReference type="Rhea" id="RHEA:30083"/>
        <dbReference type="ChEBI" id="CHEBI:15377"/>
        <dbReference type="ChEBI" id="CHEBI:15378"/>
        <dbReference type="ChEBI" id="CHEBI:15379"/>
        <dbReference type="ChEBI" id="CHEBI:29036"/>
        <dbReference type="ChEBI" id="CHEBI:49552"/>
        <dbReference type="EC" id="1.16.3.4"/>
    </reaction>
    <physiologicalReaction direction="left-to-right" evidence="9">
        <dbReference type="Rhea" id="RHEA:30084"/>
    </physiologicalReaction>
</comment>
<dbReference type="PANTHER" id="PTHR48267">
    <property type="entry name" value="CUPREDOXIN SUPERFAMILY PROTEIN"/>
    <property type="match status" value="1"/>
</dbReference>
<dbReference type="PROSITE" id="PS51318">
    <property type="entry name" value="TAT"/>
    <property type="match status" value="1"/>
</dbReference>
<sequence>MVTRRQFVLGGAATAATVVLYNAHTAQATGSMAGHAGHTGGLLRAGSRLTTAPFTVQMPVPGVLRPTTSTSTTDYYDITVKPGVEELVPGVSSGIFGYNGTFTGPTIRAWQGRQVVVRQTNRLDRPISTHLHGGHVAAADDGHPMDVIAPGGSKTYHYPNDQFAATLWYHDHAHHVEAENLFKGLAGFYLISSPDEQALNLPRGAYDVPIMLRDVRMADDGTLNWVMDDFANRLTILANGRNQPRFPVQARKYRFRFLNASNLRPFGLGLADGSTLTMIGADQSLLPAPDDVTSFELWPGERYDVVIDFSRYRVGDQIMLTNSMPFPNEGDAQKQILRFDVVGTASDSSDVPDELADAPSLPAATNTRRIQLGPFDPPSGTMVIDGKTYDGDRIDQTVPLGATEIWEIYNADTQYGLPHNFHMHLVHFKVLDRNGTPPPAAEQGWRDTVTVHPGETVRVQATFADHRGTFVYHCHLIDHASMGMMAQFQVV</sequence>
<evidence type="ECO:0000313" key="13">
    <source>
        <dbReference type="Proteomes" id="UP001595872"/>
    </source>
</evidence>
<dbReference type="InterPro" id="IPR011706">
    <property type="entry name" value="Cu-oxidase_C"/>
</dbReference>
<dbReference type="Pfam" id="PF07731">
    <property type="entry name" value="Cu-oxidase_2"/>
    <property type="match status" value="1"/>
</dbReference>
<proteinExistence type="inferred from homology"/>
<dbReference type="Pfam" id="PF07732">
    <property type="entry name" value="Cu-oxidase_3"/>
    <property type="match status" value="1"/>
</dbReference>
<dbReference type="EC" id="1.16.3.4" evidence="5"/>
<dbReference type="InterPro" id="IPR045087">
    <property type="entry name" value="Cu-oxidase_fam"/>
</dbReference>
<name>A0ABV9TWU5_9ACTN</name>
<protein>
    <recommendedName>
        <fullName evidence="6">Multicopper oxidase CueO</fullName>
        <ecNumber evidence="5">1.16.3.4</ecNumber>
    </recommendedName>
    <alternativeName>
        <fullName evidence="7">Copper efflux oxidase</fullName>
    </alternativeName>
    <alternativeName>
        <fullName evidence="8">Cuprous oxidase</fullName>
    </alternativeName>
</protein>
<comment type="caution">
    <text evidence="12">The sequence shown here is derived from an EMBL/GenBank/DDBJ whole genome shotgun (WGS) entry which is preliminary data.</text>
</comment>
<organism evidence="12 13">
    <name type="scientific">Actinomadura gamaensis</name>
    <dbReference type="NCBI Taxonomy" id="1763541"/>
    <lineage>
        <taxon>Bacteria</taxon>
        <taxon>Bacillati</taxon>
        <taxon>Actinomycetota</taxon>
        <taxon>Actinomycetes</taxon>
        <taxon>Streptosporangiales</taxon>
        <taxon>Thermomonosporaceae</taxon>
        <taxon>Actinomadura</taxon>
    </lineage>
</organism>
<keyword evidence="4" id="KW-0560">Oxidoreductase</keyword>
<evidence type="ECO:0000256" key="4">
    <source>
        <dbReference type="ARBA" id="ARBA00023002"/>
    </source>
</evidence>
<evidence type="ECO:0000256" key="1">
    <source>
        <dbReference type="ARBA" id="ARBA00010609"/>
    </source>
</evidence>
<dbReference type="Proteomes" id="UP001595872">
    <property type="component" value="Unassembled WGS sequence"/>
</dbReference>
<keyword evidence="13" id="KW-1185">Reference proteome</keyword>
<dbReference type="CDD" id="cd13890">
    <property type="entry name" value="CuRO_3_CueO_FtsP"/>
    <property type="match status" value="1"/>
</dbReference>
<keyword evidence="3" id="KW-0479">Metal-binding</keyword>
<dbReference type="RefSeq" id="WP_378255444.1">
    <property type="nucleotide sequence ID" value="NZ_JBHSIT010000004.1"/>
</dbReference>
<evidence type="ECO:0000259" key="11">
    <source>
        <dbReference type="Pfam" id="PF07732"/>
    </source>
</evidence>
<dbReference type="InterPro" id="IPR006311">
    <property type="entry name" value="TAT_signal"/>
</dbReference>
<dbReference type="PANTHER" id="PTHR48267:SF1">
    <property type="entry name" value="BILIRUBIN OXIDASE"/>
    <property type="match status" value="1"/>
</dbReference>
<comment type="subunit">
    <text evidence="2">Monomer.</text>
</comment>
<evidence type="ECO:0000256" key="6">
    <source>
        <dbReference type="ARBA" id="ARBA00041027"/>
    </source>
</evidence>
<evidence type="ECO:0000313" key="12">
    <source>
        <dbReference type="EMBL" id="MFC4908622.1"/>
    </source>
</evidence>
<dbReference type="SUPFAM" id="SSF49503">
    <property type="entry name" value="Cupredoxins"/>
    <property type="match status" value="3"/>
</dbReference>
<evidence type="ECO:0000256" key="5">
    <source>
        <dbReference type="ARBA" id="ARBA00038978"/>
    </source>
</evidence>
<dbReference type="InterPro" id="IPR002355">
    <property type="entry name" value="Cu_oxidase_Cu_BS"/>
</dbReference>
<evidence type="ECO:0000256" key="3">
    <source>
        <dbReference type="ARBA" id="ARBA00022723"/>
    </source>
</evidence>
<feature type="domain" description="Plastocyanin-like" evidence="10">
    <location>
        <begin position="381"/>
        <end position="490"/>
    </location>
</feature>
<evidence type="ECO:0000259" key="10">
    <source>
        <dbReference type="Pfam" id="PF07731"/>
    </source>
</evidence>
<dbReference type="EMBL" id="JBHSIT010000004">
    <property type="protein sequence ID" value="MFC4908622.1"/>
    <property type="molecule type" value="Genomic_DNA"/>
</dbReference>
<dbReference type="InterPro" id="IPR011707">
    <property type="entry name" value="Cu-oxidase-like_N"/>
</dbReference>
<dbReference type="PROSITE" id="PS00079">
    <property type="entry name" value="MULTICOPPER_OXIDASE1"/>
    <property type="match status" value="1"/>
</dbReference>
<dbReference type="InterPro" id="IPR008972">
    <property type="entry name" value="Cupredoxin"/>
</dbReference>
<evidence type="ECO:0000256" key="2">
    <source>
        <dbReference type="ARBA" id="ARBA00011245"/>
    </source>
</evidence>
<comment type="similarity">
    <text evidence="1">Belongs to the multicopper oxidase family.</text>
</comment>
<feature type="domain" description="Plastocyanin-like" evidence="11">
    <location>
        <begin position="92"/>
        <end position="194"/>
    </location>
</feature>
<accession>A0ABV9TWU5</accession>